<comment type="caution">
    <text evidence="3">The sequence shown here is derived from an EMBL/GenBank/DDBJ whole genome shotgun (WGS) entry which is preliminary data.</text>
</comment>
<accession>A0A1G2BPE8</accession>
<dbReference type="STRING" id="1798553.A3H70_04165"/>
<dbReference type="InterPro" id="IPR007390">
    <property type="entry name" value="Spore_V_R"/>
</dbReference>
<dbReference type="AlphaFoldDB" id="A0A1G2BPE8"/>
<evidence type="ECO:0000313" key="4">
    <source>
        <dbReference type="Proteomes" id="UP000178109"/>
    </source>
</evidence>
<feature type="domain" description="SpoVR-like C-terminal" evidence="2">
    <location>
        <begin position="437"/>
        <end position="487"/>
    </location>
</feature>
<dbReference type="Proteomes" id="UP000178109">
    <property type="component" value="Unassembled WGS sequence"/>
</dbReference>
<gene>
    <name evidence="3" type="ORF">A3H70_04165</name>
</gene>
<reference evidence="3 4" key="1">
    <citation type="journal article" date="2016" name="Nat. Commun.">
        <title>Thousands of microbial genomes shed light on interconnected biogeochemical processes in an aquifer system.</title>
        <authorList>
            <person name="Anantharaman K."/>
            <person name="Brown C.T."/>
            <person name="Hug L.A."/>
            <person name="Sharon I."/>
            <person name="Castelle C.J."/>
            <person name="Probst A.J."/>
            <person name="Thomas B.C."/>
            <person name="Singh A."/>
            <person name="Wilkins M.J."/>
            <person name="Karaoz U."/>
            <person name="Brodie E.L."/>
            <person name="Williams K.H."/>
            <person name="Hubbard S.S."/>
            <person name="Banfield J.F."/>
        </authorList>
    </citation>
    <scope>NUCLEOTIDE SEQUENCE [LARGE SCALE GENOMIC DNA]</scope>
</reference>
<name>A0A1G2BPE8_9BACT</name>
<evidence type="ECO:0000313" key="3">
    <source>
        <dbReference type="EMBL" id="OGY90983.1"/>
    </source>
</evidence>
<dbReference type="InterPro" id="IPR057270">
    <property type="entry name" value="Ycgb-like"/>
</dbReference>
<organism evidence="3 4">
    <name type="scientific">Candidatus Komeilibacteria bacterium RIFCSPLOWO2_02_FULL_48_11</name>
    <dbReference type="NCBI Taxonomy" id="1798553"/>
    <lineage>
        <taxon>Bacteria</taxon>
        <taxon>Candidatus Komeiliibacteriota</taxon>
    </lineage>
</organism>
<dbReference type="Pfam" id="PF04293">
    <property type="entry name" value="SpoVR"/>
    <property type="match status" value="1"/>
</dbReference>
<proteinExistence type="predicted"/>
<dbReference type="EMBL" id="MHKO01000056">
    <property type="protein sequence ID" value="OGY90983.1"/>
    <property type="molecule type" value="Genomic_DNA"/>
</dbReference>
<protein>
    <submittedName>
        <fullName evidence="3">SpoVR family protein</fullName>
    </submittedName>
</protein>
<evidence type="ECO:0000259" key="1">
    <source>
        <dbReference type="Pfam" id="PF04293"/>
    </source>
</evidence>
<evidence type="ECO:0000259" key="2">
    <source>
        <dbReference type="Pfam" id="PF24755"/>
    </source>
</evidence>
<feature type="domain" description="SpoVR protein-like N-terminal" evidence="1">
    <location>
        <begin position="13"/>
        <end position="431"/>
    </location>
</feature>
<sequence length="490" mass="56672">MSEHNTPLYLSGEWTFELLGRLSEELERLAVEELQLDFYPYQLEVITSEQMLDGYASAGMPITYHHWSFGKRFVRHQHAYRTGQMGLAYEIVINTNPCVAYLMEDNTATMMALVIAHAAFGHNAFMKNNVAFQQWTQADCIIDYLAYARRYVAECEERYPQEVEAVLDACHALQAHGVDRYHHPDVLSLEQEEARARERAKQREAALNELWRATVPGPARREAEELKEPFPKEPQENILRFIEEHAPELPNWKRELIRMVRTTGQYFYPQSQTKVLNEGFACFVHYHLIGRLLQKGLLTDGANLEFLKSHTDVVNQPGFDDPLYSRVGINPYALGFALFMDIKRICERPTSEDREWFPDIAGSDWLTTVKFAAENFRDESGLLQFLSPKLIRDFRLFSVLDDAKRDELEVTAIHDQEGYKHVRSVLSKMHNRDEHVPLIEVARVDRQGNRTLTLKHTMINNRLLEKEGAEKVLQYAESLWGFPVALEGAP</sequence>
<dbReference type="InterPro" id="IPR057008">
    <property type="entry name" value="SpoVR-like_C"/>
</dbReference>
<dbReference type="PANTHER" id="PTHR30029:SF2">
    <property type="entry name" value="STAGE V SPORULATION PROTEIN R"/>
    <property type="match status" value="1"/>
</dbReference>
<dbReference type="NCBIfam" id="NF008737">
    <property type="entry name" value="PRK11767.1"/>
    <property type="match status" value="1"/>
</dbReference>
<dbReference type="InterPro" id="IPR056174">
    <property type="entry name" value="SpoVR_N"/>
</dbReference>
<dbReference type="Pfam" id="PF24755">
    <property type="entry name" value="SpoVR_C"/>
    <property type="match status" value="1"/>
</dbReference>
<dbReference type="PANTHER" id="PTHR30029">
    <property type="entry name" value="STAGE V SPORULATION PROTEIN R"/>
    <property type="match status" value="1"/>
</dbReference>